<dbReference type="PANTHER" id="PTHR23290:SF0">
    <property type="entry name" value="RRNA N6-ADENOSINE-METHYLTRANSFERASE METTL5"/>
    <property type="match status" value="1"/>
</dbReference>
<dbReference type="AlphaFoldDB" id="A0A0F9SHH8"/>
<organism evidence="1">
    <name type="scientific">marine sediment metagenome</name>
    <dbReference type="NCBI Taxonomy" id="412755"/>
    <lineage>
        <taxon>unclassified sequences</taxon>
        <taxon>metagenomes</taxon>
        <taxon>ecological metagenomes</taxon>
    </lineage>
</organism>
<protein>
    <recommendedName>
        <fullName evidence="2">Methyltransferase small domain-containing protein</fullName>
    </recommendedName>
</protein>
<dbReference type="PANTHER" id="PTHR23290">
    <property type="entry name" value="RRNA N6-ADENOSINE-METHYLTRANSFERASE METTL5"/>
    <property type="match status" value="1"/>
</dbReference>
<dbReference type="InterPro" id="IPR029063">
    <property type="entry name" value="SAM-dependent_MTases_sf"/>
</dbReference>
<comment type="caution">
    <text evidence="1">The sequence shown here is derived from an EMBL/GenBank/DDBJ whole genome shotgun (WGS) entry which is preliminary data.</text>
</comment>
<dbReference type="SUPFAM" id="SSF53335">
    <property type="entry name" value="S-adenosyl-L-methionine-dependent methyltransferases"/>
    <property type="match status" value="1"/>
</dbReference>
<proteinExistence type="predicted"/>
<dbReference type="GO" id="GO:0016740">
    <property type="term" value="F:transferase activity"/>
    <property type="evidence" value="ECO:0007669"/>
    <property type="project" value="TreeGrafter"/>
</dbReference>
<dbReference type="CDD" id="cd02440">
    <property type="entry name" value="AdoMet_MTases"/>
    <property type="match status" value="1"/>
</dbReference>
<reference evidence="1" key="1">
    <citation type="journal article" date="2015" name="Nature">
        <title>Complex archaea that bridge the gap between prokaryotes and eukaryotes.</title>
        <authorList>
            <person name="Spang A."/>
            <person name="Saw J.H."/>
            <person name="Jorgensen S.L."/>
            <person name="Zaremba-Niedzwiedzka K."/>
            <person name="Martijn J."/>
            <person name="Lind A.E."/>
            <person name="van Eijk R."/>
            <person name="Schleper C."/>
            <person name="Guy L."/>
            <person name="Ettema T.J."/>
        </authorList>
    </citation>
    <scope>NUCLEOTIDE SEQUENCE</scope>
</reference>
<evidence type="ECO:0000313" key="1">
    <source>
        <dbReference type="EMBL" id="KKN36416.1"/>
    </source>
</evidence>
<evidence type="ECO:0008006" key="2">
    <source>
        <dbReference type="Google" id="ProtNLM"/>
    </source>
</evidence>
<gene>
    <name evidence="1" type="ORF">LCGC14_0773880</name>
</gene>
<dbReference type="EMBL" id="LAZR01001967">
    <property type="protein sequence ID" value="KKN36416.1"/>
    <property type="molecule type" value="Genomic_DNA"/>
</dbReference>
<dbReference type="Gene3D" id="3.40.50.150">
    <property type="entry name" value="Vaccinia Virus protein VP39"/>
    <property type="match status" value="1"/>
</dbReference>
<dbReference type="Pfam" id="PF06325">
    <property type="entry name" value="PrmA"/>
    <property type="match status" value="1"/>
</dbReference>
<accession>A0A0F9SHH8</accession>
<dbReference type="InterPro" id="IPR051720">
    <property type="entry name" value="rRNA_MeTrfase/Polyamine_Synth"/>
</dbReference>
<sequence length="215" mass="24947">MKISKKNLISIVQNTETYKNPKIKLEQYCINATCAVDIIYYAGFEYDDINNAVVIDLGSGTGRLSIASAFLNAKYILSVDIDIDAIKILNRNIKSLELDSVIFPICADIKYFEISKRSLPKNTKTTTIMNPPFGVQSRYADRVFLNRAFSFSNIIYSIHLAGQKIQNFIFNYVKKYNWIVDNILPYNMILENTYPFHSHKRKKIDINIYRFIRKE</sequence>
<name>A0A0F9SHH8_9ZZZZ</name>